<keyword evidence="4" id="KW-1003">Cell membrane</keyword>
<feature type="transmembrane region" description="Helical" evidence="8">
    <location>
        <begin position="104"/>
        <end position="129"/>
    </location>
</feature>
<evidence type="ECO:0000256" key="7">
    <source>
        <dbReference type="ARBA" id="ARBA00023136"/>
    </source>
</evidence>
<feature type="transmembrane region" description="Helical" evidence="8">
    <location>
        <begin position="233"/>
        <end position="257"/>
    </location>
</feature>
<feature type="transmembrane region" description="Helical" evidence="8">
    <location>
        <begin position="204"/>
        <end position="221"/>
    </location>
</feature>
<evidence type="ECO:0000256" key="3">
    <source>
        <dbReference type="ARBA" id="ARBA00022448"/>
    </source>
</evidence>
<comment type="caution">
    <text evidence="9">The sequence shown here is derived from an EMBL/GenBank/DDBJ whole genome shotgun (WGS) entry which is preliminary data.</text>
</comment>
<sequence>MPGDYLTPAFYALGLIIVGVIARVIAGRVKILGLLAKPAFHYLNVLILWVMLPTVVFVSIARYNLRAIMGFSSAAVFGFIGLGVCFVLAVGLSALRHYNLKTTVAVTLNSAFMNVTHLGLPLVYAMVGIGGLGPASLYAVAIGIPHLVLGVALASSSSKRRVSPRFVLANVLVFPATIALIAAMLFVGFNAYLPDVVRETFDVYLAKPFFALMLLFVGYQMPLVNPRKYLSKLAAVGVIRFLVCPLVIFALICITGLSVATDITPKPALIQSLMPPAIFNIVLAYNFKLDLKLYGAMVFYSTFVSLFVALPLMIYLVF</sequence>
<keyword evidence="7 8" id="KW-0472">Membrane</keyword>
<feature type="transmembrane region" description="Helical" evidence="8">
    <location>
        <begin position="294"/>
        <end position="317"/>
    </location>
</feature>
<organism evidence="9">
    <name type="scientific">marine sediment metagenome</name>
    <dbReference type="NCBI Taxonomy" id="412755"/>
    <lineage>
        <taxon>unclassified sequences</taxon>
        <taxon>metagenomes</taxon>
        <taxon>ecological metagenomes</taxon>
    </lineage>
</organism>
<dbReference type="PANTHER" id="PTHR36838">
    <property type="entry name" value="AUXIN EFFLUX CARRIER FAMILY PROTEIN"/>
    <property type="match status" value="1"/>
</dbReference>
<dbReference type="AlphaFoldDB" id="X1L7U6"/>
<dbReference type="GO" id="GO:0005886">
    <property type="term" value="C:plasma membrane"/>
    <property type="evidence" value="ECO:0007669"/>
    <property type="project" value="UniProtKB-SubCell"/>
</dbReference>
<evidence type="ECO:0000256" key="8">
    <source>
        <dbReference type="SAM" id="Phobius"/>
    </source>
</evidence>
<dbReference type="GO" id="GO:0055085">
    <property type="term" value="P:transmembrane transport"/>
    <property type="evidence" value="ECO:0007669"/>
    <property type="project" value="InterPro"/>
</dbReference>
<comment type="similarity">
    <text evidence="2">Belongs to the auxin efflux carrier (TC 2.A.69) family.</text>
</comment>
<feature type="transmembrane region" description="Helical" evidence="8">
    <location>
        <begin position="39"/>
        <end position="61"/>
    </location>
</feature>
<dbReference type="InterPro" id="IPR004776">
    <property type="entry name" value="Mem_transp_PIN-like"/>
</dbReference>
<feature type="transmembrane region" description="Helical" evidence="8">
    <location>
        <begin position="166"/>
        <end position="192"/>
    </location>
</feature>
<evidence type="ECO:0000256" key="4">
    <source>
        <dbReference type="ARBA" id="ARBA00022475"/>
    </source>
</evidence>
<evidence type="ECO:0000313" key="9">
    <source>
        <dbReference type="EMBL" id="GAH90243.1"/>
    </source>
</evidence>
<feature type="transmembrane region" description="Helical" evidence="8">
    <location>
        <begin position="6"/>
        <end position="27"/>
    </location>
</feature>
<proteinExistence type="inferred from homology"/>
<accession>X1L7U6</accession>
<name>X1L7U6_9ZZZZ</name>
<evidence type="ECO:0000256" key="6">
    <source>
        <dbReference type="ARBA" id="ARBA00022989"/>
    </source>
</evidence>
<feature type="transmembrane region" description="Helical" evidence="8">
    <location>
        <begin position="269"/>
        <end position="287"/>
    </location>
</feature>
<reference evidence="9" key="1">
    <citation type="journal article" date="2014" name="Front. Microbiol.">
        <title>High frequency of phylogenetically diverse reductive dehalogenase-homologous genes in deep subseafloor sedimentary metagenomes.</title>
        <authorList>
            <person name="Kawai M."/>
            <person name="Futagami T."/>
            <person name="Toyoda A."/>
            <person name="Takaki Y."/>
            <person name="Nishi S."/>
            <person name="Hori S."/>
            <person name="Arai W."/>
            <person name="Tsubouchi T."/>
            <person name="Morono Y."/>
            <person name="Uchiyama I."/>
            <person name="Ito T."/>
            <person name="Fujiyama A."/>
            <person name="Inagaki F."/>
            <person name="Takami H."/>
        </authorList>
    </citation>
    <scope>NUCLEOTIDE SEQUENCE</scope>
    <source>
        <strain evidence="9">Expedition CK06-06</strain>
    </source>
</reference>
<keyword evidence="3" id="KW-0813">Transport</keyword>
<dbReference type="InterPro" id="IPR038770">
    <property type="entry name" value="Na+/solute_symporter_sf"/>
</dbReference>
<keyword evidence="5 8" id="KW-0812">Transmembrane</keyword>
<protein>
    <recommendedName>
        <fullName evidence="10">Transporter</fullName>
    </recommendedName>
</protein>
<feature type="transmembrane region" description="Helical" evidence="8">
    <location>
        <begin position="135"/>
        <end position="154"/>
    </location>
</feature>
<keyword evidence="6 8" id="KW-1133">Transmembrane helix</keyword>
<evidence type="ECO:0000256" key="1">
    <source>
        <dbReference type="ARBA" id="ARBA00004651"/>
    </source>
</evidence>
<gene>
    <name evidence="9" type="ORF">S06H3_02837</name>
</gene>
<feature type="transmembrane region" description="Helical" evidence="8">
    <location>
        <begin position="67"/>
        <end position="92"/>
    </location>
</feature>
<dbReference type="PANTHER" id="PTHR36838:SF1">
    <property type="entry name" value="SLR1864 PROTEIN"/>
    <property type="match status" value="1"/>
</dbReference>
<comment type="subcellular location">
    <subcellularLocation>
        <location evidence="1">Cell membrane</location>
        <topology evidence="1">Multi-pass membrane protein</topology>
    </subcellularLocation>
</comment>
<dbReference type="Gene3D" id="1.20.1530.20">
    <property type="match status" value="1"/>
</dbReference>
<evidence type="ECO:0008006" key="10">
    <source>
        <dbReference type="Google" id="ProtNLM"/>
    </source>
</evidence>
<dbReference type="Pfam" id="PF03547">
    <property type="entry name" value="Mem_trans"/>
    <property type="match status" value="1"/>
</dbReference>
<dbReference type="EMBL" id="BARV01000865">
    <property type="protein sequence ID" value="GAH90243.1"/>
    <property type="molecule type" value="Genomic_DNA"/>
</dbReference>
<evidence type="ECO:0000256" key="2">
    <source>
        <dbReference type="ARBA" id="ARBA00010145"/>
    </source>
</evidence>
<evidence type="ECO:0000256" key="5">
    <source>
        <dbReference type="ARBA" id="ARBA00022692"/>
    </source>
</evidence>